<dbReference type="EMBL" id="CP015497">
    <property type="protein sequence ID" value="AUI75305.1"/>
    <property type="molecule type" value="Genomic_DNA"/>
</dbReference>
<keyword evidence="1" id="KW-0614">Plasmid</keyword>
<proteinExistence type="predicted"/>
<gene>
    <name evidence="1" type="ORF">Lh8105_11190</name>
</gene>
<name>A0AAU8XX33_LACHE</name>
<dbReference type="RefSeq" id="WP_101854097.1">
    <property type="nucleotide sequence ID" value="NZ_CP015497.1"/>
</dbReference>
<reference evidence="2" key="1">
    <citation type="submission" date="2016-05" db="EMBL/GenBank/DDBJ databases">
        <title>Genome sequence of Lactobacillus helveticus FAM8105.</title>
        <authorList>
            <person name="Ahrens C."/>
            <person name="Schmid M."/>
        </authorList>
    </citation>
    <scope>NUCLEOTIDE SEQUENCE [LARGE SCALE GENOMIC DNA]</scope>
    <source>
        <strain evidence="2">FAM8105</strain>
        <plasmid evidence="2">pfam8105</plasmid>
    </source>
</reference>
<organism evidence="1 2">
    <name type="scientific">Lactobacillus helveticus</name>
    <name type="common">Lactobacillus suntoryeus</name>
    <dbReference type="NCBI Taxonomy" id="1587"/>
    <lineage>
        <taxon>Bacteria</taxon>
        <taxon>Bacillati</taxon>
        <taxon>Bacillota</taxon>
        <taxon>Bacilli</taxon>
        <taxon>Lactobacillales</taxon>
        <taxon>Lactobacillaceae</taxon>
        <taxon>Lactobacillus</taxon>
    </lineage>
</organism>
<evidence type="ECO:0000313" key="1">
    <source>
        <dbReference type="EMBL" id="AUI75305.1"/>
    </source>
</evidence>
<evidence type="ECO:0000313" key="2">
    <source>
        <dbReference type="Proteomes" id="UP000234562"/>
    </source>
</evidence>
<dbReference type="AlphaFoldDB" id="A0AAU8XX33"/>
<protein>
    <submittedName>
        <fullName evidence="1">Uncharacterized protein</fullName>
    </submittedName>
</protein>
<sequence length="192" mass="21680">MGGINCYQPRPKRPGDITMTELRDSGLEYAKIVKNIFDFSAYFSLANANIEKVMLDEKNNKDNAKKDSSIALDQLTKAMNASQVAHLQLVKFIKDLPSMQHELDPVAEQYLSILSKKMSVTAKRLKSLINAYENSDIANHIEHGDLNMIIRNNSVTCITEQLATDLSDIMISLKQNSLYDREKSDNSYYLAV</sequence>
<accession>A0AAU8XX33</accession>
<dbReference type="Proteomes" id="UP000234562">
    <property type="component" value="Plasmid pFAM8105"/>
</dbReference>
<geneLocation type="plasmid" evidence="2">
    <name>pfam8105</name>
</geneLocation>